<evidence type="ECO:0000256" key="5">
    <source>
        <dbReference type="RuleBase" id="RU363041"/>
    </source>
</evidence>
<keyword evidence="4 5" id="KW-0472">Membrane</keyword>
<feature type="transmembrane region" description="Helical" evidence="5">
    <location>
        <begin position="7"/>
        <end position="40"/>
    </location>
</feature>
<protein>
    <recommendedName>
        <fullName evidence="5">Probable membrane transporter protein</fullName>
    </recommendedName>
</protein>
<evidence type="ECO:0000256" key="3">
    <source>
        <dbReference type="ARBA" id="ARBA00022989"/>
    </source>
</evidence>
<dbReference type="Pfam" id="PF01925">
    <property type="entry name" value="TauE"/>
    <property type="match status" value="1"/>
</dbReference>
<feature type="transmembrane region" description="Helical" evidence="5">
    <location>
        <begin position="76"/>
        <end position="96"/>
    </location>
</feature>
<dbReference type="InterPro" id="IPR002781">
    <property type="entry name" value="TM_pro_TauE-like"/>
</dbReference>
<evidence type="ECO:0000256" key="2">
    <source>
        <dbReference type="ARBA" id="ARBA00022692"/>
    </source>
</evidence>
<dbReference type="PANTHER" id="PTHR43701:SF2">
    <property type="entry name" value="MEMBRANE TRANSPORTER PROTEIN YJNA-RELATED"/>
    <property type="match status" value="1"/>
</dbReference>
<keyword evidence="3 5" id="KW-1133">Transmembrane helix</keyword>
<accession>A0A2H5XDE6</accession>
<keyword evidence="5" id="KW-1003">Cell membrane</keyword>
<comment type="subcellular location">
    <subcellularLocation>
        <location evidence="5">Cell membrane</location>
        <topology evidence="5">Multi-pass membrane protein</topology>
    </subcellularLocation>
    <subcellularLocation>
        <location evidence="1">Membrane</location>
        <topology evidence="1">Multi-pass membrane protein</topology>
    </subcellularLocation>
</comment>
<proteinExistence type="inferred from homology"/>
<feature type="transmembrane region" description="Helical" evidence="5">
    <location>
        <begin position="46"/>
        <end position="64"/>
    </location>
</feature>
<evidence type="ECO:0000313" key="7">
    <source>
        <dbReference type="Proteomes" id="UP000236173"/>
    </source>
</evidence>
<evidence type="ECO:0000256" key="4">
    <source>
        <dbReference type="ARBA" id="ARBA00023136"/>
    </source>
</evidence>
<comment type="similarity">
    <text evidence="5">Belongs to the 4-toluene sulfonate uptake permease (TSUP) (TC 2.A.102) family.</text>
</comment>
<dbReference type="Proteomes" id="UP000236173">
    <property type="component" value="Unassembled WGS sequence"/>
</dbReference>
<dbReference type="PANTHER" id="PTHR43701">
    <property type="entry name" value="MEMBRANE TRANSPORTER PROTEIN MJ0441-RELATED"/>
    <property type="match status" value="1"/>
</dbReference>
<evidence type="ECO:0000313" key="6">
    <source>
        <dbReference type="EMBL" id="GBC99208.1"/>
    </source>
</evidence>
<name>A0A2H5XDE6_9BACT</name>
<organism evidence="6 7">
    <name type="scientific">Candidatus Fervidibacter japonicus</name>
    <dbReference type="NCBI Taxonomy" id="2035412"/>
    <lineage>
        <taxon>Bacteria</taxon>
        <taxon>Candidatus Fervidibacterota</taxon>
        <taxon>Candidatus Fervidibacter</taxon>
    </lineage>
</organism>
<sequence length="121" mass="12603">MSLSQSVMAVLIGFAGGVVSGFFGVGGAVVIVPALVFFMGMSQHKAQGTSLAALLAPVGFLGFWEYYRKGNADLRSGLLIAVGLFIGAFIGGYFAQLLPAPAMRKAFGGFLILIGLRMLLL</sequence>
<dbReference type="AlphaFoldDB" id="A0A2H5XDE6"/>
<dbReference type="EMBL" id="BEHT01000022">
    <property type="protein sequence ID" value="GBC99208.1"/>
    <property type="molecule type" value="Genomic_DNA"/>
</dbReference>
<comment type="caution">
    <text evidence="6">The sequence shown here is derived from an EMBL/GenBank/DDBJ whole genome shotgun (WGS) entry which is preliminary data.</text>
</comment>
<gene>
    <name evidence="6" type="ORF">HRbin17_01730</name>
</gene>
<reference evidence="7" key="1">
    <citation type="submission" date="2017-09" db="EMBL/GenBank/DDBJ databases">
        <title>Metaegenomics of thermophilic ammonia-oxidizing enrichment culture.</title>
        <authorList>
            <person name="Kato S."/>
            <person name="Suzuki K."/>
        </authorList>
    </citation>
    <scope>NUCLEOTIDE SEQUENCE [LARGE SCALE GENOMIC DNA]</scope>
</reference>
<dbReference type="InterPro" id="IPR051598">
    <property type="entry name" value="TSUP/Inactive_protease-like"/>
</dbReference>
<dbReference type="GO" id="GO:0005886">
    <property type="term" value="C:plasma membrane"/>
    <property type="evidence" value="ECO:0007669"/>
    <property type="project" value="UniProtKB-SubCell"/>
</dbReference>
<keyword evidence="2 5" id="KW-0812">Transmembrane</keyword>
<evidence type="ECO:0000256" key="1">
    <source>
        <dbReference type="ARBA" id="ARBA00004141"/>
    </source>
</evidence>